<gene>
    <name evidence="1" type="ORF">HW532_15025</name>
</gene>
<reference evidence="1 2" key="1">
    <citation type="submission" date="2020-06" db="EMBL/GenBank/DDBJ databases">
        <title>Genome sequence of 2 isolates from Red Sea Mangroves.</title>
        <authorList>
            <person name="Sefrji F."/>
            <person name="Michoud G."/>
            <person name="Merlino G."/>
            <person name="Daffonchio D."/>
        </authorList>
    </citation>
    <scope>NUCLEOTIDE SEQUENCE [LARGE SCALE GENOMIC DNA]</scope>
    <source>
        <strain evidence="1 2">R1DC25</strain>
    </source>
</reference>
<name>A0A7S8C5Q2_9HYPH</name>
<evidence type="ECO:0000313" key="2">
    <source>
        <dbReference type="Proteomes" id="UP000593594"/>
    </source>
</evidence>
<dbReference type="KEGG" id="kmn:HW532_15025"/>
<dbReference type="EMBL" id="CP058214">
    <property type="protein sequence ID" value="QPC43885.1"/>
    <property type="molecule type" value="Genomic_DNA"/>
</dbReference>
<sequence>MTDVDVLKSRLGEIDKRLAEIEAIEQAEEKRKPAFFLYDSVSYRLQELRSERRDLWALRRVTDDALRTATENTDPRRKELLDYLERERRENLTEQIARLEKAGDYRQARIWRMELVKARETVEREYVR</sequence>
<evidence type="ECO:0000313" key="1">
    <source>
        <dbReference type="EMBL" id="QPC43885.1"/>
    </source>
</evidence>
<protein>
    <submittedName>
        <fullName evidence="1">Uncharacterized protein</fullName>
    </submittedName>
</protein>
<dbReference type="AlphaFoldDB" id="A0A7S8C5Q2"/>
<accession>A0A7S8C5Q2</accession>
<dbReference type="Proteomes" id="UP000593594">
    <property type="component" value="Chromosome"/>
</dbReference>
<keyword evidence="2" id="KW-1185">Reference proteome</keyword>
<proteinExistence type="predicted"/>
<dbReference type="RefSeq" id="WP_213161248.1">
    <property type="nucleotide sequence ID" value="NZ_CP058214.1"/>
</dbReference>
<organism evidence="1 2">
    <name type="scientific">Kaustia mangrovi</name>
    <dbReference type="NCBI Taxonomy" id="2593653"/>
    <lineage>
        <taxon>Bacteria</taxon>
        <taxon>Pseudomonadati</taxon>
        <taxon>Pseudomonadota</taxon>
        <taxon>Alphaproteobacteria</taxon>
        <taxon>Hyphomicrobiales</taxon>
        <taxon>Parvibaculaceae</taxon>
        <taxon>Kaustia</taxon>
    </lineage>
</organism>